<dbReference type="Proteomes" id="UP000051307">
    <property type="component" value="Unassembled WGS sequence"/>
</dbReference>
<protein>
    <submittedName>
        <fullName evidence="2">Uncharacterized protein</fullName>
    </submittedName>
</protein>
<comment type="caution">
    <text evidence="2">The sequence shown here is derived from an EMBL/GenBank/DDBJ whole genome shotgun (WGS) entry which is preliminary data.</text>
</comment>
<dbReference type="GO" id="GO:0005829">
    <property type="term" value="C:cytosol"/>
    <property type="evidence" value="ECO:0007669"/>
    <property type="project" value="TreeGrafter"/>
</dbReference>
<dbReference type="Gene3D" id="1.20.200.10">
    <property type="entry name" value="Fumarase/aspartase (Central domain)"/>
    <property type="match status" value="1"/>
</dbReference>
<dbReference type="PANTHER" id="PTHR43172">
    <property type="entry name" value="ADENYLOSUCCINATE LYASE"/>
    <property type="match status" value="1"/>
</dbReference>
<name>A0A0R1VMA9_9LACO</name>
<dbReference type="GO" id="GO:0070626">
    <property type="term" value="F:(S)-2-(5-amino-1-(5-phospho-D-ribosyl)imidazole-4-carboxamido) succinate lyase (fumarate-forming) activity"/>
    <property type="evidence" value="ECO:0007669"/>
    <property type="project" value="TreeGrafter"/>
</dbReference>
<evidence type="ECO:0000313" key="3">
    <source>
        <dbReference type="Proteomes" id="UP000051307"/>
    </source>
</evidence>
<dbReference type="GO" id="GO:0004018">
    <property type="term" value="F:N6-(1,2-dicarboxyethyl)AMP AMP-lyase (fumarate-forming) activity"/>
    <property type="evidence" value="ECO:0007669"/>
    <property type="project" value="TreeGrafter"/>
</dbReference>
<dbReference type="eggNOG" id="COG0015">
    <property type="taxonomic scope" value="Bacteria"/>
</dbReference>
<sequence>MGRDLERLQHDRKTYFAGNFGGAAGTLASLFDKGIAVRNDFCKNLGLAIPTITWHVSRDRLANFSSDIAIAASTIGKMANEIINLQRTEIEEVEEGFQMGKVARVRCHRSGIQ</sequence>
<accession>A0A0R1VMA9</accession>
<dbReference type="InterPro" id="IPR008948">
    <property type="entry name" value="L-Aspartase-like"/>
</dbReference>
<dbReference type="GO" id="GO:0044208">
    <property type="term" value="P:'de novo' AMP biosynthetic process"/>
    <property type="evidence" value="ECO:0007669"/>
    <property type="project" value="TreeGrafter"/>
</dbReference>
<reference evidence="2 3" key="1">
    <citation type="journal article" date="2015" name="Genome Announc.">
        <title>Expanding the biotechnology potential of lactobacilli through comparative genomics of 213 strains and associated genera.</title>
        <authorList>
            <person name="Sun Z."/>
            <person name="Harris H.M."/>
            <person name="McCann A."/>
            <person name="Guo C."/>
            <person name="Argimon S."/>
            <person name="Zhang W."/>
            <person name="Yang X."/>
            <person name="Jeffery I.B."/>
            <person name="Cooney J.C."/>
            <person name="Kagawa T.F."/>
            <person name="Liu W."/>
            <person name="Song Y."/>
            <person name="Salvetti E."/>
            <person name="Wrobel A."/>
            <person name="Rasinkangas P."/>
            <person name="Parkhill J."/>
            <person name="Rea M.C."/>
            <person name="O'Sullivan O."/>
            <person name="Ritari J."/>
            <person name="Douillard F.P."/>
            <person name="Paul Ross R."/>
            <person name="Yang R."/>
            <person name="Briner A.E."/>
            <person name="Felis G.E."/>
            <person name="de Vos W.M."/>
            <person name="Barrangou R."/>
            <person name="Klaenhammer T.R."/>
            <person name="Caufield P.W."/>
            <person name="Cui Y."/>
            <person name="Zhang H."/>
            <person name="O'Toole P.W."/>
        </authorList>
    </citation>
    <scope>NUCLEOTIDE SEQUENCE [LARGE SCALE GENOMIC DNA]</scope>
    <source>
        <strain evidence="2 3">DSM 16761</strain>
    </source>
</reference>
<dbReference type="PANTHER" id="PTHR43172:SF1">
    <property type="entry name" value="ADENYLOSUCCINATE LYASE"/>
    <property type="match status" value="1"/>
</dbReference>
<dbReference type="SUPFAM" id="SSF48557">
    <property type="entry name" value="L-aspartase-like"/>
    <property type="match status" value="1"/>
</dbReference>
<proteinExistence type="predicted"/>
<dbReference type="EMBL" id="AZFU01000025">
    <property type="protein sequence ID" value="KRM03926.1"/>
    <property type="molecule type" value="Genomic_DNA"/>
</dbReference>
<keyword evidence="1" id="KW-0456">Lyase</keyword>
<gene>
    <name evidence="2" type="ORF">FC59_GL001104</name>
</gene>
<evidence type="ECO:0000313" key="2">
    <source>
        <dbReference type="EMBL" id="KRM03926.1"/>
    </source>
</evidence>
<dbReference type="AlphaFoldDB" id="A0A0R1VMA9"/>
<dbReference type="PATRIC" id="fig|1423767.3.peg.1142"/>
<organism evidence="2 3">
    <name type="scientific">Lactobacillus kitasatonis DSM 16761 = JCM 1039</name>
    <dbReference type="NCBI Taxonomy" id="1423767"/>
    <lineage>
        <taxon>Bacteria</taxon>
        <taxon>Bacillati</taxon>
        <taxon>Bacillota</taxon>
        <taxon>Bacilli</taxon>
        <taxon>Lactobacillales</taxon>
        <taxon>Lactobacillaceae</taxon>
        <taxon>Lactobacillus</taxon>
    </lineage>
</organism>
<evidence type="ECO:0000256" key="1">
    <source>
        <dbReference type="ARBA" id="ARBA00023239"/>
    </source>
</evidence>